<dbReference type="Pfam" id="PF13729">
    <property type="entry name" value="TraF_2"/>
    <property type="match status" value="1"/>
</dbReference>
<organism evidence="1">
    <name type="scientific">hydrothermal vent metagenome</name>
    <dbReference type="NCBI Taxonomy" id="652676"/>
    <lineage>
        <taxon>unclassified sequences</taxon>
        <taxon>metagenomes</taxon>
        <taxon>ecological metagenomes</taxon>
    </lineage>
</organism>
<evidence type="ECO:0008006" key="2">
    <source>
        <dbReference type="Google" id="ProtNLM"/>
    </source>
</evidence>
<dbReference type="EMBL" id="UOFD01000077">
    <property type="protein sequence ID" value="VAW54382.1"/>
    <property type="molecule type" value="Genomic_DNA"/>
</dbReference>
<reference evidence="1" key="1">
    <citation type="submission" date="2018-06" db="EMBL/GenBank/DDBJ databases">
        <authorList>
            <person name="Zhirakovskaya E."/>
        </authorList>
    </citation>
    <scope>NUCLEOTIDE SEQUENCE</scope>
</reference>
<dbReference type="AlphaFoldDB" id="A0A3B0WTE5"/>
<accession>A0A3B0WTE5</accession>
<name>A0A3B0WTE5_9ZZZZ</name>
<evidence type="ECO:0000313" key="1">
    <source>
        <dbReference type="EMBL" id="VAW54382.1"/>
    </source>
</evidence>
<sequence>MKISTKILFVVALSICAQSVRAIPFAFEGRSLGMGGVSVATADLATAAWANPAMLTNQRPSDDFSLLIGIGAFVRDDDELLQDIDDFQAADDRLQAATDASDATGAVNATQDMADIIRGIDGKDMAVNVSGVAAMGMAFDSFAMALSVRSDAIGAGTVTNLSQTPEELLNDPTKNILNLEGVVATEFGVSLAKDFRFFRKKVSLGIKPKVVDLQAFVFQESIRTANGLNDVFSDGQKADLGSFTSFDLGAAVDLTRSLRLGLNIRNLITDEFDLGNQTLNFDTSARIGLAYFNRLLTVAVDYDLIKNKPLLANPNFDNLKTQYLAVGAEFNAFDFAQLRIGARKNLASGISDKAKDTALTAGVGFWLGFNLDVAATFSNNSIGAFVQTGFRF</sequence>
<dbReference type="Gene3D" id="2.40.160.60">
    <property type="entry name" value="Outer membrane protein transport protein (OMPP1/FadL/TodX)"/>
    <property type="match status" value="1"/>
</dbReference>
<gene>
    <name evidence="1" type="ORF">MNBD_GAMMA06-821</name>
</gene>
<proteinExistence type="predicted"/>
<dbReference type="InterPro" id="IPR032811">
    <property type="entry name" value="Put_conjugal_transfer"/>
</dbReference>
<protein>
    <recommendedName>
        <fullName evidence="2">Conjugal transfer protein TraF</fullName>
    </recommendedName>
</protein>